<dbReference type="InterPro" id="IPR039670">
    <property type="entry name" value="NPC2-like"/>
</dbReference>
<evidence type="ECO:0000256" key="3">
    <source>
        <dbReference type="ARBA" id="ARBA00011245"/>
    </source>
</evidence>
<accession>A0A507EL33</accession>
<dbReference type="SUPFAM" id="SSF81296">
    <property type="entry name" value="E set domains"/>
    <property type="match status" value="1"/>
</dbReference>
<gene>
    <name evidence="10" type="ORF">CcCBS67573_g08316</name>
</gene>
<dbReference type="OrthoDB" id="6409159at2759"/>
<comment type="similarity">
    <text evidence="2">Belongs to the NPC2 family.</text>
</comment>
<dbReference type="SMART" id="SM00737">
    <property type="entry name" value="ML"/>
    <property type="match status" value="1"/>
</dbReference>
<dbReference type="GO" id="GO:0032366">
    <property type="term" value="P:intracellular sterol transport"/>
    <property type="evidence" value="ECO:0007669"/>
    <property type="project" value="InterPro"/>
</dbReference>
<dbReference type="Gene3D" id="2.70.220.10">
    <property type="entry name" value="Ganglioside GM2 activator"/>
    <property type="match status" value="1"/>
</dbReference>
<comment type="subunit">
    <text evidence="3">Monomer.</text>
</comment>
<feature type="chain" id="PRO_5021289006" description="Phosphatidylglycerol/phosphatidylinositol transfer protein" evidence="8">
    <location>
        <begin position="19"/>
        <end position="166"/>
    </location>
</feature>
<evidence type="ECO:0000256" key="8">
    <source>
        <dbReference type="SAM" id="SignalP"/>
    </source>
</evidence>
<dbReference type="AlphaFoldDB" id="A0A507EL33"/>
<dbReference type="Pfam" id="PF02221">
    <property type="entry name" value="E1_DerP2_DerF2"/>
    <property type="match status" value="1"/>
</dbReference>
<comment type="function">
    <text evidence="1">Catalyzes the intermembrane transfer of phosphatidylglycerol and phosphatidylinositol.</text>
</comment>
<evidence type="ECO:0000256" key="7">
    <source>
        <dbReference type="ARBA" id="ARBA00023055"/>
    </source>
</evidence>
<dbReference type="CDD" id="cd00917">
    <property type="entry name" value="PG-PI_TP"/>
    <property type="match status" value="1"/>
</dbReference>
<evidence type="ECO:0000313" key="10">
    <source>
        <dbReference type="EMBL" id="TPX64793.1"/>
    </source>
</evidence>
<evidence type="ECO:0000256" key="6">
    <source>
        <dbReference type="ARBA" id="ARBA00022729"/>
    </source>
</evidence>
<feature type="domain" description="MD-2-related lipid-recognition" evidence="9">
    <location>
        <begin position="44"/>
        <end position="164"/>
    </location>
</feature>
<organism evidence="10 11">
    <name type="scientific">Chytriomyces confervae</name>
    <dbReference type="NCBI Taxonomy" id="246404"/>
    <lineage>
        <taxon>Eukaryota</taxon>
        <taxon>Fungi</taxon>
        <taxon>Fungi incertae sedis</taxon>
        <taxon>Chytridiomycota</taxon>
        <taxon>Chytridiomycota incertae sedis</taxon>
        <taxon>Chytridiomycetes</taxon>
        <taxon>Chytridiales</taxon>
        <taxon>Chytriomycetaceae</taxon>
        <taxon>Chytriomyces</taxon>
    </lineage>
</organism>
<proteinExistence type="inferred from homology"/>
<evidence type="ECO:0000259" key="9">
    <source>
        <dbReference type="SMART" id="SM00737"/>
    </source>
</evidence>
<reference evidence="10 11" key="1">
    <citation type="journal article" date="2019" name="Sci. Rep.">
        <title>Comparative genomics of chytrid fungi reveal insights into the obligate biotrophic and pathogenic lifestyle of Synchytrium endobioticum.</title>
        <authorList>
            <person name="van de Vossenberg B.T.L.H."/>
            <person name="Warris S."/>
            <person name="Nguyen H.D.T."/>
            <person name="van Gent-Pelzer M.P.E."/>
            <person name="Joly D.L."/>
            <person name="van de Geest H.C."/>
            <person name="Bonants P.J.M."/>
            <person name="Smith D.S."/>
            <person name="Levesque C.A."/>
            <person name="van der Lee T.A.J."/>
        </authorList>
    </citation>
    <scope>NUCLEOTIDE SEQUENCE [LARGE SCALE GENOMIC DNA]</scope>
    <source>
        <strain evidence="10 11">CBS 675.73</strain>
    </source>
</reference>
<comment type="caution">
    <text evidence="10">The sequence shown here is derived from an EMBL/GenBank/DDBJ whole genome shotgun (WGS) entry which is preliminary data.</text>
</comment>
<dbReference type="STRING" id="246404.A0A507EL33"/>
<evidence type="ECO:0000256" key="5">
    <source>
        <dbReference type="ARBA" id="ARBA00022448"/>
    </source>
</evidence>
<protein>
    <recommendedName>
        <fullName evidence="4">Phosphatidylglycerol/phosphatidylinositol transfer protein</fullName>
    </recommendedName>
</protein>
<evidence type="ECO:0000256" key="1">
    <source>
        <dbReference type="ARBA" id="ARBA00002053"/>
    </source>
</evidence>
<dbReference type="InterPro" id="IPR036846">
    <property type="entry name" value="GM2-AP_sf"/>
</dbReference>
<feature type="signal peptide" evidence="8">
    <location>
        <begin position="1"/>
        <end position="18"/>
    </location>
</feature>
<dbReference type="PANTHER" id="PTHR11306:SF0">
    <property type="entry name" value="PHOSPHATIDYLGLYCEROL_PHOSPHATIDYLINOSITOL TRANSFER PROTEIN"/>
    <property type="match status" value="1"/>
</dbReference>
<dbReference type="PANTHER" id="PTHR11306">
    <property type="entry name" value="NIEMANN PICK TYPE C2 PROTEIN NPC2-RELATED"/>
    <property type="match status" value="1"/>
</dbReference>
<dbReference type="Proteomes" id="UP000320333">
    <property type="component" value="Unassembled WGS sequence"/>
</dbReference>
<dbReference type="InterPro" id="IPR014756">
    <property type="entry name" value="Ig_E-set"/>
</dbReference>
<evidence type="ECO:0000256" key="2">
    <source>
        <dbReference type="ARBA" id="ARBA00006370"/>
    </source>
</evidence>
<evidence type="ECO:0000256" key="4">
    <source>
        <dbReference type="ARBA" id="ARBA00016056"/>
    </source>
</evidence>
<keyword evidence="11" id="KW-1185">Reference proteome</keyword>
<dbReference type="InterPro" id="IPR033917">
    <property type="entry name" value="ML_PG-PI_TP"/>
</dbReference>
<keyword evidence="7" id="KW-0445">Lipid transport</keyword>
<name>A0A507EL33_9FUNG</name>
<evidence type="ECO:0000313" key="11">
    <source>
        <dbReference type="Proteomes" id="UP000320333"/>
    </source>
</evidence>
<dbReference type="InterPro" id="IPR003172">
    <property type="entry name" value="ML_dom"/>
</dbReference>
<dbReference type="EMBL" id="QEAP01000527">
    <property type="protein sequence ID" value="TPX64793.1"/>
    <property type="molecule type" value="Genomic_DNA"/>
</dbReference>
<keyword evidence="6 8" id="KW-0732">Signal</keyword>
<keyword evidence="5" id="KW-0813">Transport</keyword>
<sequence length="166" mass="18064">MLVSSVWLLCAMAGLSRGAAVQKPLVELSDSMRLAGVTATSPSIEMCSSPEDIFSPQRIDMNPDPPKRGAQLDVAVVGELSETVLDGAYIKVIVKLGIIKLFDGTINLCEEAGKIGHPCPIEKGHQEVFHTVDMPREVPPGKYDIDVKAFNNDDKPLTCLKIKFRM</sequence>
<dbReference type="GO" id="GO:0032934">
    <property type="term" value="F:sterol binding"/>
    <property type="evidence" value="ECO:0007669"/>
    <property type="project" value="InterPro"/>
</dbReference>